<gene>
    <name evidence="2" type="ORF">ACFFLM_00095</name>
</gene>
<proteinExistence type="predicted"/>
<dbReference type="InterPro" id="IPR004711">
    <property type="entry name" value="Benzoate_Transporter"/>
</dbReference>
<organism evidence="2 3">
    <name type="scientific">Deinococcus oregonensis</name>
    <dbReference type="NCBI Taxonomy" id="1805970"/>
    <lineage>
        <taxon>Bacteria</taxon>
        <taxon>Thermotogati</taxon>
        <taxon>Deinococcota</taxon>
        <taxon>Deinococci</taxon>
        <taxon>Deinococcales</taxon>
        <taxon>Deinococcaceae</taxon>
        <taxon>Deinococcus</taxon>
    </lineage>
</organism>
<feature type="transmembrane region" description="Helical" evidence="1">
    <location>
        <begin position="305"/>
        <end position="329"/>
    </location>
</feature>
<feature type="transmembrane region" description="Helical" evidence="1">
    <location>
        <begin position="336"/>
        <end position="354"/>
    </location>
</feature>
<dbReference type="Proteomes" id="UP001589733">
    <property type="component" value="Unassembled WGS sequence"/>
</dbReference>
<name>A0ABV6AW26_9DEIO</name>
<dbReference type="NCBIfam" id="TIGR00843">
    <property type="entry name" value="benE"/>
    <property type="match status" value="1"/>
</dbReference>
<protein>
    <submittedName>
        <fullName evidence="2">Benzoate/H(+) symporter BenE family transporter</fullName>
    </submittedName>
</protein>
<feature type="transmembrane region" description="Helical" evidence="1">
    <location>
        <begin position="366"/>
        <end position="392"/>
    </location>
</feature>
<sequence length="418" mass="42887">MHTTPVAPRPASLRQFWQDSSPQAALTGLIAILIGFAGPTVLVYAVADSAHLDSSTVMSWVWGSTVLCGVVTISLSLRTRMPILSTWSTPGIAFLATALPGIPFSQAVGAFLISAVLVVLLGTFRPLTRLIERIPTPLAAVLNAAILLPFGFRAVQAFGREPALVGLMIVAYFVLRRYSPRWAVAGVLVAGVVGSAALGLLHSAPVHLALTVPQVVAPQFSWQATLNLALPLTLLAFTGQFVPGFATLKVAGYNPAPAPIIRACGVASVGAALVGCHNLTLAALLANIVSGPEAHPDPARRYTAAVWAGVFYIVLGLCAGTFLGLLALLPSEAISALAGLALLAAIGTSLQTGLREAPGTLAAPAVLVVTLSGVSLLGIGAAFWGILAGLALHAVEERTARARAGAVAVTSQPTKQPT</sequence>
<evidence type="ECO:0000313" key="2">
    <source>
        <dbReference type="EMBL" id="MFB9990396.1"/>
    </source>
</evidence>
<dbReference type="RefSeq" id="WP_380004260.1">
    <property type="nucleotide sequence ID" value="NZ_JBHLYR010000001.1"/>
</dbReference>
<feature type="transmembrane region" description="Helical" evidence="1">
    <location>
        <begin position="134"/>
        <end position="152"/>
    </location>
</feature>
<keyword evidence="1" id="KW-0472">Membrane</keyword>
<reference evidence="2 3" key="1">
    <citation type="submission" date="2024-09" db="EMBL/GenBank/DDBJ databases">
        <authorList>
            <person name="Sun Q."/>
            <person name="Mori K."/>
        </authorList>
    </citation>
    <scope>NUCLEOTIDE SEQUENCE [LARGE SCALE GENOMIC DNA]</scope>
    <source>
        <strain evidence="2 3">JCM 13503</strain>
    </source>
</reference>
<keyword evidence="3" id="KW-1185">Reference proteome</keyword>
<dbReference type="EMBL" id="JBHLYR010000001">
    <property type="protein sequence ID" value="MFB9990396.1"/>
    <property type="molecule type" value="Genomic_DNA"/>
</dbReference>
<dbReference type="PANTHER" id="PTHR30199:SF0">
    <property type="entry name" value="INNER MEMBRANE PROTEIN YDCO"/>
    <property type="match status" value="1"/>
</dbReference>
<feature type="transmembrane region" description="Helical" evidence="1">
    <location>
        <begin position="24"/>
        <end position="47"/>
    </location>
</feature>
<feature type="transmembrane region" description="Helical" evidence="1">
    <location>
        <begin position="59"/>
        <end position="77"/>
    </location>
</feature>
<comment type="caution">
    <text evidence="2">The sequence shown here is derived from an EMBL/GenBank/DDBJ whole genome shotgun (WGS) entry which is preliminary data.</text>
</comment>
<dbReference type="Pfam" id="PF03594">
    <property type="entry name" value="BenE"/>
    <property type="match status" value="1"/>
</dbReference>
<feature type="transmembrane region" description="Helical" evidence="1">
    <location>
        <begin position="224"/>
        <end position="248"/>
    </location>
</feature>
<evidence type="ECO:0000256" key="1">
    <source>
        <dbReference type="SAM" id="Phobius"/>
    </source>
</evidence>
<feature type="transmembrane region" description="Helical" evidence="1">
    <location>
        <begin position="260"/>
        <end position="285"/>
    </location>
</feature>
<keyword evidence="1" id="KW-0812">Transmembrane</keyword>
<keyword evidence="1" id="KW-1133">Transmembrane helix</keyword>
<dbReference type="PANTHER" id="PTHR30199">
    <property type="entry name" value="MFS FAMILY TRANSPORTER, PREDICTED SUBSTRATE BENZOATE"/>
    <property type="match status" value="1"/>
</dbReference>
<feature type="transmembrane region" description="Helical" evidence="1">
    <location>
        <begin position="158"/>
        <end position="175"/>
    </location>
</feature>
<feature type="transmembrane region" description="Helical" evidence="1">
    <location>
        <begin position="108"/>
        <end position="127"/>
    </location>
</feature>
<accession>A0ABV6AW26</accession>
<evidence type="ECO:0000313" key="3">
    <source>
        <dbReference type="Proteomes" id="UP001589733"/>
    </source>
</evidence>
<feature type="transmembrane region" description="Helical" evidence="1">
    <location>
        <begin position="182"/>
        <end position="204"/>
    </location>
</feature>